<dbReference type="EMBL" id="JAMKOV010000002">
    <property type="protein sequence ID" value="KAI8042575.1"/>
    <property type="molecule type" value="Genomic_DNA"/>
</dbReference>
<keyword evidence="3" id="KW-0808">Transferase</keyword>
<keyword evidence="2" id="KW-0328">Glycosyltransferase</keyword>
<evidence type="ECO:0000256" key="3">
    <source>
        <dbReference type="ARBA" id="ARBA00022679"/>
    </source>
</evidence>
<comment type="similarity">
    <text evidence="1">Belongs to the UDP-glycosyltransferase family.</text>
</comment>
<dbReference type="AlphaFoldDB" id="A0A9Q0BSS3"/>
<evidence type="ECO:0000313" key="4">
    <source>
        <dbReference type="EMBL" id="KAI8042575.1"/>
    </source>
</evidence>
<gene>
    <name evidence="4" type="ORF">M5D96_003888</name>
</gene>
<evidence type="ECO:0000256" key="1">
    <source>
        <dbReference type="ARBA" id="ARBA00009995"/>
    </source>
</evidence>
<protein>
    <submittedName>
        <fullName evidence="4">Uncharacterized protein</fullName>
    </submittedName>
</protein>
<evidence type="ECO:0000256" key="2">
    <source>
        <dbReference type="ARBA" id="ARBA00022676"/>
    </source>
</evidence>
<dbReference type="PANTHER" id="PTHR48043:SF159">
    <property type="entry name" value="EG:EG0003.4 PROTEIN-RELATED"/>
    <property type="match status" value="1"/>
</dbReference>
<comment type="caution">
    <text evidence="4">The sequence shown here is derived from an EMBL/GenBank/DDBJ whole genome shotgun (WGS) entry which is preliminary data.</text>
</comment>
<organism evidence="4 5">
    <name type="scientific">Drosophila gunungcola</name>
    <name type="common">fruit fly</name>
    <dbReference type="NCBI Taxonomy" id="103775"/>
    <lineage>
        <taxon>Eukaryota</taxon>
        <taxon>Metazoa</taxon>
        <taxon>Ecdysozoa</taxon>
        <taxon>Arthropoda</taxon>
        <taxon>Hexapoda</taxon>
        <taxon>Insecta</taxon>
        <taxon>Pterygota</taxon>
        <taxon>Neoptera</taxon>
        <taxon>Endopterygota</taxon>
        <taxon>Diptera</taxon>
        <taxon>Brachycera</taxon>
        <taxon>Muscomorpha</taxon>
        <taxon>Ephydroidea</taxon>
        <taxon>Drosophilidae</taxon>
        <taxon>Drosophila</taxon>
        <taxon>Sophophora</taxon>
    </lineage>
</organism>
<evidence type="ECO:0000313" key="5">
    <source>
        <dbReference type="Proteomes" id="UP001059596"/>
    </source>
</evidence>
<dbReference type="SUPFAM" id="SSF53756">
    <property type="entry name" value="UDP-Glycosyltransferase/glycogen phosphorylase"/>
    <property type="match status" value="1"/>
</dbReference>
<dbReference type="Gene3D" id="3.40.50.2000">
    <property type="entry name" value="Glycogen Phosphorylase B"/>
    <property type="match status" value="1"/>
</dbReference>
<name>A0A9Q0BSS3_9MUSC</name>
<proteinExistence type="inferred from homology"/>
<dbReference type="Proteomes" id="UP001059596">
    <property type="component" value="Unassembled WGS sequence"/>
</dbReference>
<dbReference type="GO" id="GO:0008194">
    <property type="term" value="F:UDP-glycosyltransferase activity"/>
    <property type="evidence" value="ECO:0007669"/>
    <property type="project" value="InterPro"/>
</dbReference>
<sequence>MFNVLSKLKQKVIWKWEDLEKTAGNSENILYSRWLSQDDILDNLKLFSNHAGKGGITKAQYHGKPMPSLPVFGDQPGNAFGMVKNGFGLTLSLLTLEEKPFAEAFKRSYRIQSTARRWPSSSPCIEIAPGFSDFLLIFKVLWFT</sequence>
<dbReference type="Pfam" id="PF00201">
    <property type="entry name" value="UDPGT"/>
    <property type="match status" value="1"/>
</dbReference>
<dbReference type="InterPro" id="IPR002213">
    <property type="entry name" value="UDP_glucos_trans"/>
</dbReference>
<accession>A0A9Q0BSS3</accession>
<dbReference type="PANTHER" id="PTHR48043">
    <property type="entry name" value="EG:EG0003.4 PROTEIN-RELATED"/>
    <property type="match status" value="1"/>
</dbReference>
<dbReference type="InterPro" id="IPR050271">
    <property type="entry name" value="UDP-glycosyltransferase"/>
</dbReference>
<reference evidence="4" key="1">
    <citation type="journal article" date="2023" name="Genome Biol. Evol.">
        <title>Long-read-based Genome Assembly of Drosophila gunungcola Reveals Fewer Chemosensory Genes in Flower-breeding Species.</title>
        <authorList>
            <person name="Negi A."/>
            <person name="Liao B.Y."/>
            <person name="Yeh S.D."/>
        </authorList>
    </citation>
    <scope>NUCLEOTIDE SEQUENCE</scope>
    <source>
        <strain evidence="4">Sukarami</strain>
    </source>
</reference>
<keyword evidence="5" id="KW-1185">Reference proteome</keyword>